<evidence type="ECO:0008006" key="3">
    <source>
        <dbReference type="Google" id="ProtNLM"/>
    </source>
</evidence>
<gene>
    <name evidence="1" type="ORF">OUY22_13095</name>
</gene>
<keyword evidence="2" id="KW-1185">Reference proteome</keyword>
<organism evidence="1 2">
    <name type="scientific">Nonomuraea corallina</name>
    <dbReference type="NCBI Taxonomy" id="2989783"/>
    <lineage>
        <taxon>Bacteria</taxon>
        <taxon>Bacillati</taxon>
        <taxon>Actinomycetota</taxon>
        <taxon>Actinomycetes</taxon>
        <taxon>Streptosporangiales</taxon>
        <taxon>Streptosporangiaceae</taxon>
        <taxon>Nonomuraea</taxon>
    </lineage>
</organism>
<dbReference type="RefSeq" id="WP_270155162.1">
    <property type="nucleotide sequence ID" value="NZ_JAPNNL010000040.1"/>
</dbReference>
<comment type="caution">
    <text evidence="1">The sequence shown here is derived from an EMBL/GenBank/DDBJ whole genome shotgun (WGS) entry which is preliminary data.</text>
</comment>
<evidence type="ECO:0000313" key="2">
    <source>
        <dbReference type="Proteomes" id="UP001144036"/>
    </source>
</evidence>
<sequence>MLNPEQDHPAENQWELVVEYGHGLQLGFHALWVESDDPEKLARRLRVDPESRLECGLETLAGTYKGPPAKGMWIGPHAPGWTHAFVFGFYSDHPAIRNLGRHRVFEINFWGEVGEGLEPLHLYYDGKLLGDVTPPYEENGYMTLPDYRPFTGGLRLDPDSELEQDVHTLWCLVGRITGRFADREWWTSTRTFYRIPDEAWEDPMPLS</sequence>
<accession>A0ABT4SBK1</accession>
<dbReference type="EMBL" id="JAPNNL010000040">
    <property type="protein sequence ID" value="MDA0634355.1"/>
    <property type="molecule type" value="Genomic_DNA"/>
</dbReference>
<protein>
    <recommendedName>
        <fullName evidence="3">Tat pathway signal sequence domain protein</fullName>
    </recommendedName>
</protein>
<evidence type="ECO:0000313" key="1">
    <source>
        <dbReference type="EMBL" id="MDA0634355.1"/>
    </source>
</evidence>
<proteinExistence type="predicted"/>
<name>A0ABT4SBK1_9ACTN</name>
<dbReference type="Proteomes" id="UP001144036">
    <property type="component" value="Unassembled WGS sequence"/>
</dbReference>
<reference evidence="1" key="1">
    <citation type="submission" date="2022-11" db="EMBL/GenBank/DDBJ databases">
        <title>Nonomuraea corallina sp. nov., a new species of the genus Nonomuraea isolated from sea side sediment in Thai sea.</title>
        <authorList>
            <person name="Ngamcharungchit C."/>
            <person name="Matsumoto A."/>
            <person name="Suriyachadkun C."/>
            <person name="Panbangred W."/>
            <person name="Inahashi Y."/>
            <person name="Intra B."/>
        </authorList>
    </citation>
    <scope>NUCLEOTIDE SEQUENCE</scope>
    <source>
        <strain evidence="1">MCN248</strain>
    </source>
</reference>